<dbReference type="CDD" id="cd00090">
    <property type="entry name" value="HTH_ARSR"/>
    <property type="match status" value="1"/>
</dbReference>
<reference evidence="2 3" key="1">
    <citation type="submission" date="2016-01" db="EMBL/GenBank/DDBJ databases">
        <authorList>
            <person name="Oliw E.H."/>
        </authorList>
    </citation>
    <scope>NUCLEOTIDE SEQUENCE [LARGE SCALE GENOMIC DNA]</scope>
    <source>
        <strain evidence="2">LMG 27134</strain>
    </source>
</reference>
<dbReference type="InterPro" id="IPR036390">
    <property type="entry name" value="WH_DNA-bd_sf"/>
</dbReference>
<dbReference type="CDD" id="cd05403">
    <property type="entry name" value="NT_KNTase_like"/>
    <property type="match status" value="1"/>
</dbReference>
<evidence type="ECO:0000313" key="3">
    <source>
        <dbReference type="Proteomes" id="UP000054683"/>
    </source>
</evidence>
<evidence type="ECO:0000259" key="1">
    <source>
        <dbReference type="Pfam" id="PF18765"/>
    </source>
</evidence>
<dbReference type="OrthoDB" id="8223306at2"/>
<organism evidence="2 3">
    <name type="scientific">Caballeronia udeis</name>
    <dbReference type="NCBI Taxonomy" id="1232866"/>
    <lineage>
        <taxon>Bacteria</taxon>
        <taxon>Pseudomonadati</taxon>
        <taxon>Pseudomonadota</taxon>
        <taxon>Betaproteobacteria</taxon>
        <taxon>Burkholderiales</taxon>
        <taxon>Burkholderiaceae</taxon>
        <taxon>Caballeronia</taxon>
    </lineage>
</organism>
<sequence length="201" mass="22159">MLRSPSETLFNSYRRRVLGLLLLRPDESFHVREIARLTGTSAGTLHKELSKLAEAGILVAERRANQLVYMANRASPIYDELASIMRKTSGLTDVIANALASCAASIDVAFVFGSVARAQETAHSDIDVMIIGETRFADVVRQLYPAQATLGREINPVVMSANEWRASIERKDGFALDLMDKPKFYVVGNEHDLAKLIGNLP</sequence>
<dbReference type="InterPro" id="IPR036388">
    <property type="entry name" value="WH-like_DNA-bd_sf"/>
</dbReference>
<dbReference type="Pfam" id="PF18765">
    <property type="entry name" value="Polbeta"/>
    <property type="match status" value="1"/>
</dbReference>
<feature type="domain" description="Polymerase beta nucleotidyltransferase" evidence="1">
    <location>
        <begin position="104"/>
        <end position="135"/>
    </location>
</feature>
<gene>
    <name evidence="2" type="ORF">AWB69_00075</name>
</gene>
<dbReference type="EMBL" id="FCOK02000001">
    <property type="protein sequence ID" value="SAL09711.1"/>
    <property type="molecule type" value="Genomic_DNA"/>
</dbReference>
<dbReference type="InterPro" id="IPR043519">
    <property type="entry name" value="NT_sf"/>
</dbReference>
<dbReference type="SUPFAM" id="SSF46785">
    <property type="entry name" value="Winged helix' DNA-binding domain"/>
    <property type="match status" value="1"/>
</dbReference>
<proteinExistence type="predicted"/>
<dbReference type="Gene3D" id="3.30.460.10">
    <property type="entry name" value="Beta Polymerase, domain 2"/>
    <property type="match status" value="1"/>
</dbReference>
<dbReference type="Proteomes" id="UP000054683">
    <property type="component" value="Unassembled WGS sequence"/>
</dbReference>
<accession>A0A158EQ81</accession>
<name>A0A158EQ81_9BURK</name>
<dbReference type="Gene3D" id="1.10.10.10">
    <property type="entry name" value="Winged helix-like DNA-binding domain superfamily/Winged helix DNA-binding domain"/>
    <property type="match status" value="1"/>
</dbReference>
<evidence type="ECO:0000313" key="2">
    <source>
        <dbReference type="EMBL" id="SAL09711.1"/>
    </source>
</evidence>
<dbReference type="SUPFAM" id="SSF81301">
    <property type="entry name" value="Nucleotidyltransferase"/>
    <property type="match status" value="1"/>
</dbReference>
<dbReference type="InterPro" id="IPR011991">
    <property type="entry name" value="ArsR-like_HTH"/>
</dbReference>
<dbReference type="GO" id="GO:0006355">
    <property type="term" value="P:regulation of DNA-templated transcription"/>
    <property type="evidence" value="ECO:0007669"/>
    <property type="project" value="UniProtKB-ARBA"/>
</dbReference>
<dbReference type="RefSeq" id="WP_062080908.1">
    <property type="nucleotide sequence ID" value="NZ_FCOK02000001.1"/>
</dbReference>
<dbReference type="AlphaFoldDB" id="A0A158EQ81"/>
<dbReference type="InterPro" id="IPR041633">
    <property type="entry name" value="Polbeta"/>
</dbReference>
<protein>
    <submittedName>
        <fullName evidence="2">DNA polymerase III subunit beta</fullName>
    </submittedName>
</protein>